<feature type="compositionally biased region" description="Low complexity" evidence="5">
    <location>
        <begin position="470"/>
        <end position="492"/>
    </location>
</feature>
<comment type="caution">
    <text evidence="6">The sequence shown here is derived from an EMBL/GenBank/DDBJ whole genome shotgun (WGS) entry which is preliminary data.</text>
</comment>
<dbReference type="SUPFAM" id="SSF53474">
    <property type="entry name" value="alpha/beta-Hydrolases"/>
    <property type="match status" value="1"/>
</dbReference>
<dbReference type="InterPro" id="IPR000675">
    <property type="entry name" value="Cutinase/axe"/>
</dbReference>
<keyword evidence="2" id="KW-0719">Serine esterase</keyword>
<dbReference type="Pfam" id="PF01083">
    <property type="entry name" value="Cutinase"/>
    <property type="match status" value="1"/>
</dbReference>
<dbReference type="Proteomes" id="UP000215506">
    <property type="component" value="Unassembled WGS sequence"/>
</dbReference>
<dbReference type="Gene3D" id="3.40.50.1820">
    <property type="entry name" value="alpha/beta hydrolase"/>
    <property type="match status" value="1"/>
</dbReference>
<dbReference type="GO" id="GO:0052689">
    <property type="term" value="F:carboxylic ester hydrolase activity"/>
    <property type="evidence" value="ECO:0007669"/>
    <property type="project" value="UniProtKB-KW"/>
</dbReference>
<name>A0A231H3L5_9NOCA</name>
<dbReference type="AlphaFoldDB" id="A0A231H3L5"/>
<dbReference type="EMBL" id="NGAF01000010">
    <property type="protein sequence ID" value="OXR43356.1"/>
    <property type="molecule type" value="Genomic_DNA"/>
</dbReference>
<dbReference type="PANTHER" id="PTHR33630">
    <property type="entry name" value="CUTINASE RV1984C-RELATED-RELATED"/>
    <property type="match status" value="1"/>
</dbReference>
<gene>
    <name evidence="6" type="ORF">B7C42_04779</name>
</gene>
<keyword evidence="3" id="KW-0378">Hydrolase</keyword>
<evidence type="ECO:0000256" key="2">
    <source>
        <dbReference type="ARBA" id="ARBA00022487"/>
    </source>
</evidence>
<reference evidence="6 7" key="1">
    <citation type="submission" date="2017-07" db="EMBL/GenBank/DDBJ databases">
        <title>First draft Genome Sequence of Nocardia cerradoensis isolated from human infection.</title>
        <authorList>
            <person name="Carrasco G."/>
        </authorList>
    </citation>
    <scope>NUCLEOTIDE SEQUENCE [LARGE SCALE GENOMIC DNA]</scope>
    <source>
        <strain evidence="6 7">CNM20130759</strain>
    </source>
</reference>
<keyword evidence="7" id="KW-1185">Reference proteome</keyword>
<evidence type="ECO:0000256" key="1">
    <source>
        <dbReference type="ARBA" id="ARBA00007534"/>
    </source>
</evidence>
<protein>
    <recommendedName>
        <fullName evidence="8">Cutinase</fullName>
    </recommendedName>
</protein>
<evidence type="ECO:0000256" key="5">
    <source>
        <dbReference type="SAM" id="MobiDB-lite"/>
    </source>
</evidence>
<dbReference type="PANTHER" id="PTHR33630:SF9">
    <property type="entry name" value="CUTINASE 4"/>
    <property type="match status" value="1"/>
</dbReference>
<keyword evidence="4" id="KW-1015">Disulfide bond</keyword>
<dbReference type="InterPro" id="IPR029058">
    <property type="entry name" value="AB_hydrolase_fold"/>
</dbReference>
<comment type="similarity">
    <text evidence="1">Belongs to the cutinase family.</text>
</comment>
<organism evidence="6 7">
    <name type="scientific">Nocardia cerradoensis</name>
    <dbReference type="NCBI Taxonomy" id="85688"/>
    <lineage>
        <taxon>Bacteria</taxon>
        <taxon>Bacillati</taxon>
        <taxon>Actinomycetota</taxon>
        <taxon>Actinomycetes</taxon>
        <taxon>Mycobacteriales</taxon>
        <taxon>Nocardiaceae</taxon>
        <taxon>Nocardia</taxon>
    </lineage>
</organism>
<dbReference type="SMART" id="SM01110">
    <property type="entry name" value="Cutinase"/>
    <property type="match status" value="1"/>
</dbReference>
<accession>A0A231H3L5</accession>
<feature type="region of interest" description="Disordered" evidence="5">
    <location>
        <begin position="470"/>
        <end position="511"/>
    </location>
</feature>
<evidence type="ECO:0000256" key="3">
    <source>
        <dbReference type="ARBA" id="ARBA00022801"/>
    </source>
</evidence>
<proteinExistence type="inferred from homology"/>
<evidence type="ECO:0008006" key="8">
    <source>
        <dbReference type="Google" id="ProtNLM"/>
    </source>
</evidence>
<evidence type="ECO:0000313" key="6">
    <source>
        <dbReference type="EMBL" id="OXR43356.1"/>
    </source>
</evidence>
<evidence type="ECO:0000256" key="4">
    <source>
        <dbReference type="ARBA" id="ARBA00023157"/>
    </source>
</evidence>
<evidence type="ECO:0000313" key="7">
    <source>
        <dbReference type="Proteomes" id="UP000215506"/>
    </source>
</evidence>
<sequence>MRCSTTRHFRRVDRRNLVRRVGVTAVGVSLIAVSGVQVATADPAVPIGDRCPALFVFGVQGPGESATDTAPTVDTGALGQLFTPLEARAGGLIQRLYIPYGTSETGEPEPYGRATTSAAQRLESEASDVVHRCPTTKIAAVGYGQGAASVADVAHRVGDNTATVEADSIAGIALLANPARAGSDVFPGRPEQTTPAPAPGTAGAAVASIHFANTSRNGTGIGANDSEDVGFGALAGRVADLCVPGDLACDAPAGSPLTQTVKNIAAQSNLGDPVAAISTIAQALAATTWKTAIGVATDDIAGNSLDELSYQPTKPLGQRLAEASDPSTPMPGPDDALAALFRIGTIGLNTVVSVAQKVFTPATIAELATVGMANPAAALGVLGAKLAGAVAELIPPQTALGWVNQAFDAITSTVTDDQQLYQLATYTQYSDTAGHHAAYTSTPATPTGTPAVDAVADWFTALAHDLAATRLTTATPLPPTTTTTEPAPSTTPGSVPERTGTATPPPAVPSP</sequence>